<protein>
    <submittedName>
        <fullName evidence="2">Death domain containing 1</fullName>
    </submittedName>
</protein>
<evidence type="ECO:0000313" key="3">
    <source>
        <dbReference type="Proteomes" id="UP000265040"/>
    </source>
</evidence>
<dbReference type="AlphaFoldDB" id="A0AAQ6I8R4"/>
<dbReference type="PANTHER" id="PTHR28336:SF4">
    <property type="entry name" value="DEATH DOMAIN-CONTAINING PROTEIN 1"/>
    <property type="match status" value="1"/>
</dbReference>
<evidence type="ECO:0000313" key="2">
    <source>
        <dbReference type="Ensembl" id="ENSATEP00000072325.1"/>
    </source>
</evidence>
<feature type="region of interest" description="Disordered" evidence="1">
    <location>
        <begin position="1"/>
        <end position="24"/>
    </location>
</feature>
<feature type="compositionally biased region" description="Basic and acidic residues" evidence="1">
    <location>
        <begin position="55"/>
        <end position="73"/>
    </location>
</feature>
<dbReference type="Ensembl" id="ENSATET00000080287.1">
    <property type="protein sequence ID" value="ENSATEP00000072325.1"/>
    <property type="gene ID" value="ENSATEG00000000425.3"/>
</dbReference>
<dbReference type="Gene3D" id="2.60.220.30">
    <property type="match status" value="1"/>
</dbReference>
<feature type="region of interest" description="Disordered" evidence="1">
    <location>
        <begin position="37"/>
        <end position="98"/>
    </location>
</feature>
<dbReference type="RefSeq" id="XP_026208462.1">
    <property type="nucleotide sequence ID" value="XM_026352677.1"/>
</dbReference>
<feature type="region of interest" description="Disordered" evidence="1">
    <location>
        <begin position="517"/>
        <end position="578"/>
    </location>
</feature>
<feature type="compositionally biased region" description="Polar residues" evidence="1">
    <location>
        <begin position="235"/>
        <end position="247"/>
    </location>
</feature>
<organism evidence="2 3">
    <name type="scientific">Anabas testudineus</name>
    <name type="common">Climbing perch</name>
    <name type="synonym">Anthias testudineus</name>
    <dbReference type="NCBI Taxonomy" id="64144"/>
    <lineage>
        <taxon>Eukaryota</taxon>
        <taxon>Metazoa</taxon>
        <taxon>Chordata</taxon>
        <taxon>Craniata</taxon>
        <taxon>Vertebrata</taxon>
        <taxon>Euteleostomi</taxon>
        <taxon>Actinopterygii</taxon>
        <taxon>Neopterygii</taxon>
        <taxon>Teleostei</taxon>
        <taxon>Neoteleostei</taxon>
        <taxon>Acanthomorphata</taxon>
        <taxon>Anabantaria</taxon>
        <taxon>Anabantiformes</taxon>
        <taxon>Anabantoidei</taxon>
        <taxon>Anabantidae</taxon>
        <taxon>Anabas</taxon>
    </lineage>
</organism>
<feature type="compositionally biased region" description="Polar residues" evidence="1">
    <location>
        <begin position="132"/>
        <end position="149"/>
    </location>
</feature>
<reference evidence="2 3" key="1">
    <citation type="submission" date="2021-04" db="EMBL/GenBank/DDBJ databases">
        <authorList>
            <consortium name="Wellcome Sanger Institute Data Sharing"/>
        </authorList>
    </citation>
    <scope>NUCLEOTIDE SEQUENCE [LARGE SCALE GENOMIC DNA]</scope>
</reference>
<name>A0AAQ6I8R4_ANATE</name>
<dbReference type="GeneID" id="113157294"/>
<feature type="region of interest" description="Disordered" evidence="1">
    <location>
        <begin position="132"/>
        <end position="160"/>
    </location>
</feature>
<reference evidence="2" key="2">
    <citation type="submission" date="2025-08" db="UniProtKB">
        <authorList>
            <consortium name="Ensembl"/>
        </authorList>
    </citation>
    <scope>IDENTIFICATION</scope>
</reference>
<feature type="compositionally biased region" description="Basic and acidic residues" evidence="1">
    <location>
        <begin position="85"/>
        <end position="98"/>
    </location>
</feature>
<accession>A0AAQ6I8R4</accession>
<proteinExistence type="predicted"/>
<keyword evidence="3" id="KW-1185">Reference proteome</keyword>
<evidence type="ECO:0000256" key="1">
    <source>
        <dbReference type="SAM" id="MobiDB-lite"/>
    </source>
</evidence>
<feature type="compositionally biased region" description="Basic and acidic residues" evidence="1">
    <location>
        <begin position="535"/>
        <end position="555"/>
    </location>
</feature>
<sequence length="920" mass="101861">MDANLHVNKETDETPRGTRSDDSLLEALTETIWGLEAVKPRDLDKNEAVGGRRYKGGEPRRNGEEDTQRRSDEGTLSPAEDDKEDEGRESTDEEQVKECKKKVLRALRELSVFHSDRVRAWRKALRECGCMFNTSPPEGSRQQQSTTAEPKSEVAPCSDSFSDTLRSVGEDVQIIMDKLSTIVIKLDTEVTQLSAGEAFTVDAAHQETSAQSEDGNNQLNARDSAVEDGGDKSNTDVSPDTDQMSDFISSTSVCNNVEETKKELEVKCQVDYKEDCVSLENHIDLPEETATGAGTVNDKFREQTKSEWITVGLNAKVEGGQSHIPDACFITASTGVAEVLMCEEADAFSFLMVTGSEELASRVIRVKVQEGANLHFPVTVAVPFCTRYRSNYRDVAVKIVDEERRTSYVTPVTTEGPRGGQRGTFAEVKVYSLGLFAVVSCLKRENYTIPRRGLSLKLSVDPRISLSYLPGSFTAPVIAQTMVQPVDAVLLAAVKSRSDAYYSVVSTSPLLYLTHPSSQPLRRPLSVTLPCPPNPEKKRAARGQKDESEHHHTCSDRAALSEAQPAPHRVRTLKSSQETSNELLTVLGSRDKQWNVLEKVHVRNQQNGLVSFELTESVERLLVVRLLSPLQPLHLPSLAEELEESVRSHRVTVVLQRRKDEPHTVLVAALPSRDLSWEQNKLRAQGYSDVLETSSEFPMCEGDQLLLHFSGNVTSTGFRNNLNVDRITFHTQRRNHLLVHLTEVDPFGNYSSPHYKGTVMFHKVTRGQLALSDKAAPTNTTTLGDPVCKLSLTLPKKVRSINRPITARVKLCEEADSLPDSLLLWLSGELSEEDTALLVLSLRLRRSTAQLVKLRAGDSSSAWAFHALAMWRRGLPAAPRQPKAIQLAQSLAKSGRPDLARELLLRQAAATGQSSLKQES</sequence>
<dbReference type="PANTHER" id="PTHR28336">
    <property type="entry name" value="BA1-643"/>
    <property type="match status" value="1"/>
</dbReference>
<feature type="compositionally biased region" description="Basic and acidic residues" evidence="1">
    <location>
        <begin position="7"/>
        <end position="22"/>
    </location>
</feature>
<dbReference type="GeneTree" id="ENSGT00940000153404"/>
<reference evidence="2" key="3">
    <citation type="submission" date="2025-09" db="UniProtKB">
        <authorList>
            <consortium name="Ensembl"/>
        </authorList>
    </citation>
    <scope>IDENTIFICATION</scope>
</reference>
<feature type="compositionally biased region" description="Basic and acidic residues" evidence="1">
    <location>
        <begin position="38"/>
        <end position="47"/>
    </location>
</feature>
<dbReference type="Proteomes" id="UP000265040">
    <property type="component" value="Chromosome 18"/>
</dbReference>
<feature type="compositionally biased region" description="Polar residues" evidence="1">
    <location>
        <begin position="206"/>
        <end position="221"/>
    </location>
</feature>
<feature type="region of interest" description="Disordered" evidence="1">
    <location>
        <begin position="206"/>
        <end position="247"/>
    </location>
</feature>